<name>A0A6G0TEH5_APHGL</name>
<feature type="coiled-coil region" evidence="1">
    <location>
        <begin position="1514"/>
        <end position="1562"/>
    </location>
</feature>
<dbReference type="OrthoDB" id="5376259at2759"/>
<evidence type="ECO:0000313" key="3">
    <source>
        <dbReference type="EMBL" id="KAE9531418.1"/>
    </source>
</evidence>
<feature type="coiled-coil region" evidence="1">
    <location>
        <begin position="961"/>
        <end position="1050"/>
    </location>
</feature>
<dbReference type="PANTHER" id="PTHR23159:SF31">
    <property type="entry name" value="CENTROSOME-ASSOCIATED PROTEIN CEP250 ISOFORM X1"/>
    <property type="match status" value="1"/>
</dbReference>
<comment type="caution">
    <text evidence="3">The sequence shown here is derived from an EMBL/GenBank/DDBJ whole genome shotgun (WGS) entry which is preliminary data.</text>
</comment>
<organism evidence="3 4">
    <name type="scientific">Aphis glycines</name>
    <name type="common">Soybean aphid</name>
    <dbReference type="NCBI Taxonomy" id="307491"/>
    <lineage>
        <taxon>Eukaryota</taxon>
        <taxon>Metazoa</taxon>
        <taxon>Ecdysozoa</taxon>
        <taxon>Arthropoda</taxon>
        <taxon>Hexapoda</taxon>
        <taxon>Insecta</taxon>
        <taxon>Pterygota</taxon>
        <taxon>Neoptera</taxon>
        <taxon>Paraneoptera</taxon>
        <taxon>Hemiptera</taxon>
        <taxon>Sternorrhyncha</taxon>
        <taxon>Aphidomorpha</taxon>
        <taxon>Aphidoidea</taxon>
        <taxon>Aphididae</taxon>
        <taxon>Aphidini</taxon>
        <taxon>Aphis</taxon>
        <taxon>Aphis</taxon>
    </lineage>
</organism>
<dbReference type="EMBL" id="VYZN01000041">
    <property type="protein sequence ID" value="KAE9531418.1"/>
    <property type="molecule type" value="Genomic_DNA"/>
</dbReference>
<evidence type="ECO:0000256" key="2">
    <source>
        <dbReference type="SAM" id="MobiDB-lite"/>
    </source>
</evidence>
<feature type="coiled-coil region" evidence="1">
    <location>
        <begin position="1155"/>
        <end position="1203"/>
    </location>
</feature>
<gene>
    <name evidence="3" type="ORF">AGLY_010624</name>
</gene>
<feature type="coiled-coil region" evidence="1">
    <location>
        <begin position="207"/>
        <end position="304"/>
    </location>
</feature>
<keyword evidence="4" id="KW-1185">Reference proteome</keyword>
<feature type="region of interest" description="Disordered" evidence="2">
    <location>
        <begin position="1"/>
        <end position="25"/>
    </location>
</feature>
<dbReference type="Proteomes" id="UP000475862">
    <property type="component" value="Unassembled WGS sequence"/>
</dbReference>
<feature type="coiled-coil region" evidence="1">
    <location>
        <begin position="1308"/>
        <end position="1346"/>
    </location>
</feature>
<dbReference type="Gene3D" id="1.10.287.1490">
    <property type="match status" value="1"/>
</dbReference>
<feature type="coiled-coil region" evidence="1">
    <location>
        <begin position="562"/>
        <end position="654"/>
    </location>
</feature>
<keyword evidence="1" id="KW-0175">Coiled coil</keyword>
<dbReference type="PANTHER" id="PTHR23159">
    <property type="entry name" value="CENTROSOMAL PROTEIN 2"/>
    <property type="match status" value="1"/>
</dbReference>
<feature type="coiled-coil region" evidence="1">
    <location>
        <begin position="373"/>
        <end position="428"/>
    </location>
</feature>
<feature type="coiled-coil region" evidence="1">
    <location>
        <begin position="1795"/>
        <end position="1920"/>
    </location>
</feature>
<evidence type="ECO:0000256" key="1">
    <source>
        <dbReference type="SAM" id="Coils"/>
    </source>
</evidence>
<feature type="coiled-coil region" evidence="1">
    <location>
        <begin position="1694"/>
        <end position="1721"/>
    </location>
</feature>
<accession>A0A6G0TEH5</accession>
<protein>
    <submittedName>
        <fullName evidence="3">Uncharacterized protein</fullName>
    </submittedName>
</protein>
<feature type="coiled-coil region" evidence="1">
    <location>
        <begin position="1620"/>
        <end position="1647"/>
    </location>
</feature>
<sequence length="2066" mass="243432">MSCKKHKSNNTLNKEMEDKKQNQLESDELNEFKYKYAEEKQKNEELNVHLLRLQNNMISSTAGLNKDQPSNKKGDQQRQIWSGKFDNTFSSNNILETIEENDNTHQSSESLANFGCLNEEFKTPLESFEWNFEREKDPTAIIEFTNNENTEHNLSLPSKIPLSVCETPKKVLRERVNNYKHLFEISIKENNELREFTTLEKQMFYDNNEQLKDLSNLRKQVDILQTEKNESEKIIEKQKINFEKRENELLAIIQEMKEELKSKEDQTNISILGDNFIAEKQKEIKRLEMKIKEIYQLNDTYINEIDILKLQLSNKDKQLNEELSKQCSLFNELSLLQSYVAEVKSVPCAIQFLTDEGYFSLEKCKILGLVQLLEHIHDTVEQLQQQNQNLIDENNNFKLITNDFNIQMNSTKKESNELRLKLNSIEEKIMFTVKDFNGSSEINIDNSDMNSLIDFAIKHFEENSNKIDILSNKNLILKEKLSLSNIKLGEIISFVFNNIDNILQNISTFEVKSSIEMEKFKKEFSKTIEENTFLKSSIEAFNILTFECVDMIETVQINQLKIKNLQEELNACNGTKNELKLQIEKLNSLNKNLNTFIENHIKIEKQIKDELDDTKFELSLKNKELEKRRIASNFENENELRNELIIKIKELEIAISQVNILQLTIEEIKTKTYHNDTINEKLNNALDIIKSELGEKSKLVNELKNNKSEAKICNYLEAIHELNNVITKFKTKLENKLINEKALNNELKIVLVEMDNAIVKIDELKSVIDVFNTKDESNITIMEQFKYELQCVKFTLDELNELIRQFENINLEHLTKFKNSDHLNKIITELKINLENKINVENEIQNNVIDKTIELKYAIIQENEVQTVIESMENEIKSNVFLIDQLKSELSTKSDLLTELENVNIELISTMVNNMKDKGQYNIKIQHQLQLVIKEKSLLLKDLNLINQKFFFIAKYHEEIKKNLEDEVQLHLLNYRNLYTEFINLSCDIESLLKHQTITVSNLIKEIQIKSIEIENLEKQLLESSLQQKYDRLEEKFILKSRECDEAQDKIIHLEAILSENEEYEKVLRNDSFHIRVNDFEDNVLVDLNEKIVLMKSELDKKTGYEKILLKEKEILECNLNILQKKFIDVTKEMELRGNKCEDLTSIINVLTIEIKDANSVNQNLKSCLNEAEHELLKSGDLCENLKLELYNVQRELENACIKTEGIEKELQNIEFKFNDKINKKYLDGCDVRNQLIDPLVDYVHDIKLKLTELNSAMISGNQSEKRFRTKVMLVDDDILSHDETWKINCNSQSESSNGRIGLEIDNLHKILKEKNILINTLQTAKNEIEKKNYELQCQMRKQSDENNKYVNDVQFIKNDLKEKILLVSNLNNELNQVQLLNTKFKVQNINELQEYIMKLSDENEKLINNLTLTENNLKDKSSLICNLKDEINKLKIEYTKLEEHNQEIKREIDNSYDINLELRNGKKNIINEINLLEPGKITGIPIDHDLSNLLDMFVNLIIIKEQQIISDLVSNHNKTKQLYEDKIKQMQEDIKKGKEWQEQVENDNEKLSLELENFKIQKNNFSIRELKIKELTEKVLEAENLSFNYLSELEEIKTQLGKTSELNYQSLLHEFEEFKINSEQSIQDLKNKLENQTKQYNKSLILCEVQKSSFSSLEDQINKIQSECAYLKSIIEKKDEDIKHLLVEFKLKTNEYEIMIEKYNLEKEEMRNLYEKTNNDLQLDISNVKHKMYCTEKLLKDVNKNNEKDQIKFKINDQDLIEVNNITEKLKTILKCNGTLPTIYENICLLMTKYEHLKGEVKELKHANVNLDNECDSMLEEINNKDKKITELLTQVDILKKNVELLTEERDLLKNKCKQYKNVNNDIKKLNDEICSYEQNIYELRKDKGQLIIQHNKEVKQLKNELQEVQTKNLEMFNEYSTLSETARNLEKTLKEDIQHLNKCIVDKNAKISTLELFFKTYSNDLKKKYHELEIVFKRAKDEFFIVQNHMLRRELHRLNEIKKASTADKCFQTIEDQSLVDQKCMIDKIAKFENDSKMMKMMLHHRKSKIEELEKQLNEKHCRI</sequence>
<evidence type="ECO:0000313" key="4">
    <source>
        <dbReference type="Proteomes" id="UP000475862"/>
    </source>
</evidence>
<reference evidence="3 4" key="1">
    <citation type="submission" date="2019-08" db="EMBL/GenBank/DDBJ databases">
        <title>The genome of the soybean aphid Biotype 1, its phylome, world population structure and adaptation to the North American continent.</title>
        <authorList>
            <person name="Giordano R."/>
            <person name="Donthu R.K."/>
            <person name="Hernandez A.G."/>
            <person name="Wright C.L."/>
            <person name="Zimin A.V."/>
        </authorList>
    </citation>
    <scope>NUCLEOTIDE SEQUENCE [LARGE SCALE GENOMIC DNA]</scope>
    <source>
        <tissue evidence="3">Whole aphids</tissue>
    </source>
</reference>
<proteinExistence type="predicted"/>
<feature type="coiled-coil region" evidence="1">
    <location>
        <begin position="1390"/>
        <end position="1452"/>
    </location>
</feature>